<dbReference type="OrthoDB" id="5360374at2759"/>
<organism evidence="1 2">
    <name type="scientific">Rhynchosporium agropyri</name>
    <dbReference type="NCBI Taxonomy" id="914238"/>
    <lineage>
        <taxon>Eukaryota</taxon>
        <taxon>Fungi</taxon>
        <taxon>Dikarya</taxon>
        <taxon>Ascomycota</taxon>
        <taxon>Pezizomycotina</taxon>
        <taxon>Leotiomycetes</taxon>
        <taxon>Helotiales</taxon>
        <taxon>Ploettnerulaceae</taxon>
        <taxon>Rhynchosporium</taxon>
    </lineage>
</organism>
<gene>
    <name evidence="1" type="ORF">RAG0_13138</name>
</gene>
<evidence type="ECO:0000313" key="2">
    <source>
        <dbReference type="Proteomes" id="UP000178912"/>
    </source>
</evidence>
<dbReference type="Proteomes" id="UP000178912">
    <property type="component" value="Unassembled WGS sequence"/>
</dbReference>
<accession>A0A1E1LDJ6</accession>
<keyword evidence="2" id="KW-1185">Reference proteome</keyword>
<proteinExistence type="predicted"/>
<evidence type="ECO:0000313" key="1">
    <source>
        <dbReference type="EMBL" id="CZT07819.1"/>
    </source>
</evidence>
<name>A0A1E1LDJ6_9HELO</name>
<dbReference type="AlphaFoldDB" id="A0A1E1LDJ6"/>
<reference evidence="2" key="1">
    <citation type="submission" date="2016-03" db="EMBL/GenBank/DDBJ databases">
        <authorList>
            <person name="Guldener U."/>
        </authorList>
    </citation>
    <scope>NUCLEOTIDE SEQUENCE [LARGE SCALE GENOMIC DNA]</scope>
    <source>
        <strain evidence="2">04CH-RAC-A.6.1</strain>
    </source>
</reference>
<protein>
    <submittedName>
        <fullName evidence="1">Uncharacterized protein</fullName>
    </submittedName>
</protein>
<sequence>MGCRLQPVIRYPSGDLAEWADYENGVFRVLGRDIFNVRVGAVSIETKHLRQKVVPALGSSGDLCAFQAVVSRKNLRDFLTLRVGHRPGSDESGYIVSTKWSKADVPRPPRERTYWTTGDRVLSNRKFKISATTVKLAELIDERPTTFNDKG</sequence>
<dbReference type="EMBL" id="FJUX01000099">
    <property type="protein sequence ID" value="CZT07819.1"/>
    <property type="molecule type" value="Genomic_DNA"/>
</dbReference>